<dbReference type="InterPro" id="IPR036457">
    <property type="entry name" value="PPM-type-like_dom_sf"/>
</dbReference>
<dbReference type="RefSeq" id="WP_119951228.1">
    <property type="nucleotide sequence ID" value="NZ_QZEZ01000007.1"/>
</dbReference>
<feature type="domain" description="PPM-type phosphatase" evidence="3">
    <location>
        <begin position="380"/>
        <end position="601"/>
    </location>
</feature>
<dbReference type="Gene3D" id="3.60.40.10">
    <property type="entry name" value="PPM-type phosphatase domain"/>
    <property type="match status" value="1"/>
</dbReference>
<sequence>MDTPATATRRAPGTAAERLAVVLRVARRLAAVHDEAEAARTLVAAVRDLLAARTGFAYLDRGDRLEIVAEEGGEPGAAQRWGALPLDVDLPVTRAVRERAVLHLPDLATRDALFPHLAGTPLAAAGWVVLPLLVDGAEGAERCLGALAVGWTDPHPLDEDERGFLEALASHGAQALDRARLWAAERAARRSAERTAERLRLQQRLSARLTEAHDVGAVTATALAHVRDALGAAGASLLQVDQRRGELVRLGAAGVPTLPGADGAALPLAAPSPQSDAVRRRAPVVLADAAERAARYPLHAGGVAGEGLVCVPLVLEGRARGALSVVLAGPCTWGEDELRHLEAVAAQCAQALERARLFEHTRWVASTLQRSLLPARLPALPGLQVAVRYRPVSRRAEVGGDFYDVFRIAPGRFGLVIGDVSGKGVPAATLTAMARYTVRAAARRETGPAEVLGVLNEAILEAGEEDDRFATVAYLDVEPVEGGARVRLCVGGHPLPVLRRAGGGVGPVGRPGMALGLLPVPDVDDVEIVLGAGDALALFTDGVVEARDASGAFDDDLPERVLRGVPAGADAEEVADRLERAALDFQSGAPRDDIAVLVLRVPSATDAVWARGSAALTLDGDPTSPALARRMVRAFLRAHGLDAVDEVATLLTSEVVTNAVVHARTAVGLRVHAAADRVRVEVSDGSRRRPVRRELDTEATGGRGLLLLDRLATTWDVRRTGDGKTVWFELEAPPADG</sequence>
<dbReference type="InterPro" id="IPR001932">
    <property type="entry name" value="PPM-type_phosphatase-like_dom"/>
</dbReference>
<keyword evidence="1" id="KW-0378">Hydrolase</keyword>
<dbReference type="Proteomes" id="UP000265614">
    <property type="component" value="Unassembled WGS sequence"/>
</dbReference>
<dbReference type="AlphaFoldDB" id="A0A3A3YWC6"/>
<organism evidence="4 5">
    <name type="scientific">Vallicoccus soli</name>
    <dbReference type="NCBI Taxonomy" id="2339232"/>
    <lineage>
        <taxon>Bacteria</taxon>
        <taxon>Bacillati</taxon>
        <taxon>Actinomycetota</taxon>
        <taxon>Actinomycetes</taxon>
        <taxon>Motilibacterales</taxon>
        <taxon>Vallicoccaceae</taxon>
        <taxon>Vallicoccus</taxon>
    </lineage>
</organism>
<dbReference type="SUPFAM" id="SSF81606">
    <property type="entry name" value="PP2C-like"/>
    <property type="match status" value="1"/>
</dbReference>
<accession>A0A3A3YWC6</accession>
<proteinExistence type="predicted"/>
<dbReference type="Gene3D" id="3.30.450.40">
    <property type="match status" value="2"/>
</dbReference>
<dbReference type="PANTHER" id="PTHR43156:SF2">
    <property type="entry name" value="STAGE II SPORULATION PROTEIN E"/>
    <property type="match status" value="1"/>
</dbReference>
<dbReference type="Pfam" id="PF13581">
    <property type="entry name" value="HATPase_c_2"/>
    <property type="match status" value="1"/>
</dbReference>
<dbReference type="CDD" id="cd16936">
    <property type="entry name" value="HATPase_RsbW-like"/>
    <property type="match status" value="1"/>
</dbReference>
<feature type="domain" description="GAF" evidence="2">
    <location>
        <begin position="214"/>
        <end position="362"/>
    </location>
</feature>
<dbReference type="Pfam" id="PF07228">
    <property type="entry name" value="SpoIIE"/>
    <property type="match status" value="1"/>
</dbReference>
<dbReference type="GO" id="GO:0016791">
    <property type="term" value="F:phosphatase activity"/>
    <property type="evidence" value="ECO:0007669"/>
    <property type="project" value="TreeGrafter"/>
</dbReference>
<feature type="domain" description="GAF" evidence="2">
    <location>
        <begin position="34"/>
        <end position="186"/>
    </location>
</feature>
<dbReference type="SMART" id="SM00065">
    <property type="entry name" value="GAF"/>
    <property type="match status" value="2"/>
</dbReference>
<dbReference type="SMART" id="SM00331">
    <property type="entry name" value="PP2C_SIG"/>
    <property type="match status" value="1"/>
</dbReference>
<dbReference type="PANTHER" id="PTHR43156">
    <property type="entry name" value="STAGE II SPORULATION PROTEIN E-RELATED"/>
    <property type="match status" value="1"/>
</dbReference>
<comment type="caution">
    <text evidence="4">The sequence shown here is derived from an EMBL/GenBank/DDBJ whole genome shotgun (WGS) entry which is preliminary data.</text>
</comment>
<gene>
    <name evidence="4" type="ORF">D5H78_14590</name>
</gene>
<name>A0A3A3YWC6_9ACTN</name>
<dbReference type="InterPro" id="IPR052016">
    <property type="entry name" value="Bact_Sigma-Reg"/>
</dbReference>
<dbReference type="InterPro" id="IPR036890">
    <property type="entry name" value="HATPase_C_sf"/>
</dbReference>
<evidence type="ECO:0000256" key="1">
    <source>
        <dbReference type="ARBA" id="ARBA00022801"/>
    </source>
</evidence>
<evidence type="ECO:0000313" key="5">
    <source>
        <dbReference type="Proteomes" id="UP000265614"/>
    </source>
</evidence>
<dbReference type="Gene3D" id="3.30.565.10">
    <property type="entry name" value="Histidine kinase-like ATPase, C-terminal domain"/>
    <property type="match status" value="1"/>
</dbReference>
<evidence type="ECO:0000259" key="3">
    <source>
        <dbReference type="SMART" id="SM00331"/>
    </source>
</evidence>
<dbReference type="InterPro" id="IPR029016">
    <property type="entry name" value="GAF-like_dom_sf"/>
</dbReference>
<dbReference type="SUPFAM" id="SSF55781">
    <property type="entry name" value="GAF domain-like"/>
    <property type="match status" value="2"/>
</dbReference>
<dbReference type="Pfam" id="PF13185">
    <property type="entry name" value="GAF_2"/>
    <property type="match status" value="2"/>
</dbReference>
<dbReference type="EMBL" id="QZEZ01000007">
    <property type="protein sequence ID" value="RJK94219.1"/>
    <property type="molecule type" value="Genomic_DNA"/>
</dbReference>
<dbReference type="InterPro" id="IPR003018">
    <property type="entry name" value="GAF"/>
</dbReference>
<protein>
    <submittedName>
        <fullName evidence="4">GAF domain-containing protein</fullName>
    </submittedName>
</protein>
<dbReference type="OrthoDB" id="5241041at2"/>
<dbReference type="InterPro" id="IPR003594">
    <property type="entry name" value="HATPase_dom"/>
</dbReference>
<reference evidence="4 5" key="1">
    <citation type="submission" date="2018-09" db="EMBL/GenBank/DDBJ databases">
        <title>YIM 75000 draft genome.</title>
        <authorList>
            <person name="Tang S."/>
            <person name="Feng Y."/>
        </authorList>
    </citation>
    <scope>NUCLEOTIDE SEQUENCE [LARGE SCALE GENOMIC DNA]</scope>
    <source>
        <strain evidence="4 5">YIM 75000</strain>
    </source>
</reference>
<evidence type="ECO:0000313" key="4">
    <source>
        <dbReference type="EMBL" id="RJK94219.1"/>
    </source>
</evidence>
<evidence type="ECO:0000259" key="2">
    <source>
        <dbReference type="SMART" id="SM00065"/>
    </source>
</evidence>
<keyword evidence="5" id="KW-1185">Reference proteome</keyword>